<keyword evidence="3" id="KW-1185">Reference proteome</keyword>
<feature type="compositionally biased region" description="Basic and acidic residues" evidence="1">
    <location>
        <begin position="64"/>
        <end position="92"/>
    </location>
</feature>
<name>A0ABR3XF60_9PEZI</name>
<feature type="compositionally biased region" description="Basic residues" evidence="1">
    <location>
        <begin position="212"/>
        <end position="223"/>
    </location>
</feature>
<feature type="compositionally biased region" description="Polar residues" evidence="1">
    <location>
        <begin position="227"/>
        <end position="243"/>
    </location>
</feature>
<organism evidence="2 3">
    <name type="scientific">Diaporthe australafricana</name>
    <dbReference type="NCBI Taxonomy" id="127596"/>
    <lineage>
        <taxon>Eukaryota</taxon>
        <taxon>Fungi</taxon>
        <taxon>Dikarya</taxon>
        <taxon>Ascomycota</taxon>
        <taxon>Pezizomycotina</taxon>
        <taxon>Sordariomycetes</taxon>
        <taxon>Sordariomycetidae</taxon>
        <taxon>Diaporthales</taxon>
        <taxon>Diaporthaceae</taxon>
        <taxon>Diaporthe</taxon>
    </lineage>
</organism>
<reference evidence="2 3" key="1">
    <citation type="journal article" date="2024" name="IMA Fungus">
        <title>IMA Genome - F19 : A genome assembly and annotation guide to empower mycologists, including annotated draft genome sequences of Ceratocystis pirilliformis, Diaporthe australafricana, Fusarium ophioides, Paecilomyces lecythidis, and Sporothrix stenoceras.</title>
        <authorList>
            <person name="Aylward J."/>
            <person name="Wilson A.M."/>
            <person name="Visagie C.M."/>
            <person name="Spraker J."/>
            <person name="Barnes I."/>
            <person name="Buitendag C."/>
            <person name="Ceriani C."/>
            <person name="Del Mar Angel L."/>
            <person name="du Plessis D."/>
            <person name="Fuchs T."/>
            <person name="Gasser K."/>
            <person name="Kramer D."/>
            <person name="Li W."/>
            <person name="Munsamy K."/>
            <person name="Piso A."/>
            <person name="Price J.L."/>
            <person name="Sonnekus B."/>
            <person name="Thomas C."/>
            <person name="van der Nest A."/>
            <person name="van Dijk A."/>
            <person name="van Heerden A."/>
            <person name="van Vuuren N."/>
            <person name="Yilmaz N."/>
            <person name="Duong T.A."/>
            <person name="van der Merwe N.A."/>
            <person name="Wingfield M.J."/>
            <person name="Wingfield B.D."/>
        </authorList>
    </citation>
    <scope>NUCLEOTIDE SEQUENCE [LARGE SCALE GENOMIC DNA]</scope>
    <source>
        <strain evidence="2 3">CMW 18300</strain>
    </source>
</reference>
<feature type="compositionally biased region" description="Polar residues" evidence="1">
    <location>
        <begin position="1"/>
        <end position="13"/>
    </location>
</feature>
<comment type="caution">
    <text evidence="2">The sequence shown here is derived from an EMBL/GenBank/DDBJ whole genome shotgun (WGS) entry which is preliminary data.</text>
</comment>
<dbReference type="EMBL" id="JAWRVE010000023">
    <property type="protein sequence ID" value="KAL1874274.1"/>
    <property type="molecule type" value="Genomic_DNA"/>
</dbReference>
<proteinExistence type="predicted"/>
<gene>
    <name evidence="2" type="ORF">Daus18300_003638</name>
</gene>
<feature type="compositionally biased region" description="Low complexity" evidence="1">
    <location>
        <begin position="25"/>
        <end position="37"/>
    </location>
</feature>
<protein>
    <submittedName>
        <fullName evidence="2">Uncharacterized protein</fullName>
    </submittedName>
</protein>
<feature type="compositionally biased region" description="Basic and acidic residues" evidence="1">
    <location>
        <begin position="197"/>
        <end position="211"/>
    </location>
</feature>
<evidence type="ECO:0000313" key="2">
    <source>
        <dbReference type="EMBL" id="KAL1874274.1"/>
    </source>
</evidence>
<feature type="compositionally biased region" description="Low complexity" evidence="1">
    <location>
        <begin position="168"/>
        <end position="177"/>
    </location>
</feature>
<evidence type="ECO:0000313" key="3">
    <source>
        <dbReference type="Proteomes" id="UP001583177"/>
    </source>
</evidence>
<sequence length="243" mass="26426">MASQTPTGASQRLLTMKFMQRAAASNTSPTTSSTPTSDDGHASKRRKTSGQSSLGTPQTPSYVIDHKAAQAAREEEERTRQEHAAKQAEKLGDSHWALDVAKIPGPGQQGGKLLNVVQVGFSQIDSRGGGEDEQARMEDTTRDDGPSLRTYGPRKEEKSEDDSDSDSSDSGSSGSSSEDSDDEVAHQSGRVSYGSQKRQEIRSRQSAERQRVQKIAKERRKKEVKLNTLTSISGGSNNFGRRR</sequence>
<feature type="compositionally biased region" description="Polar residues" evidence="1">
    <location>
        <begin position="49"/>
        <end position="61"/>
    </location>
</feature>
<dbReference type="Proteomes" id="UP001583177">
    <property type="component" value="Unassembled WGS sequence"/>
</dbReference>
<evidence type="ECO:0000256" key="1">
    <source>
        <dbReference type="SAM" id="MobiDB-lite"/>
    </source>
</evidence>
<accession>A0ABR3XF60</accession>
<feature type="region of interest" description="Disordered" evidence="1">
    <location>
        <begin position="123"/>
        <end position="243"/>
    </location>
</feature>
<feature type="compositionally biased region" description="Basic and acidic residues" evidence="1">
    <location>
        <begin position="128"/>
        <end position="146"/>
    </location>
</feature>
<feature type="region of interest" description="Disordered" evidence="1">
    <location>
        <begin position="1"/>
        <end position="92"/>
    </location>
</feature>